<dbReference type="AlphaFoldDB" id="A0A4W5LT58"/>
<evidence type="ECO:0000313" key="5">
    <source>
        <dbReference type="Proteomes" id="UP000314982"/>
    </source>
</evidence>
<dbReference type="GO" id="GO:0046872">
    <property type="term" value="F:metal ion binding"/>
    <property type="evidence" value="ECO:0007669"/>
    <property type="project" value="InterPro"/>
</dbReference>
<keyword evidence="1" id="KW-0732">Signal</keyword>
<reference evidence="5" key="1">
    <citation type="submission" date="2018-06" db="EMBL/GenBank/DDBJ databases">
        <title>Genome assembly of Danube salmon.</title>
        <authorList>
            <person name="Macqueen D.J."/>
            <person name="Gundappa M.K."/>
        </authorList>
    </citation>
    <scope>NUCLEOTIDE SEQUENCE [LARGE SCALE GENOMIC DNA]</scope>
</reference>
<accession>A0A4W5LT58</accession>
<organism evidence="4 5">
    <name type="scientific">Hucho hucho</name>
    <name type="common">huchen</name>
    <dbReference type="NCBI Taxonomy" id="62062"/>
    <lineage>
        <taxon>Eukaryota</taxon>
        <taxon>Metazoa</taxon>
        <taxon>Chordata</taxon>
        <taxon>Craniata</taxon>
        <taxon>Vertebrata</taxon>
        <taxon>Euteleostomi</taxon>
        <taxon>Actinopterygii</taxon>
        <taxon>Neopterygii</taxon>
        <taxon>Teleostei</taxon>
        <taxon>Protacanthopterygii</taxon>
        <taxon>Salmoniformes</taxon>
        <taxon>Salmonidae</taxon>
        <taxon>Salmoninae</taxon>
        <taxon>Hucho</taxon>
    </lineage>
</organism>
<proteinExistence type="predicted"/>
<name>A0A4W5LT58_9TELE</name>
<dbReference type="PANTHER" id="PTHR21472">
    <property type="entry name" value="ENDONUCLEASE DOMAIN-CONTAINING 1 PROTEIN ENDOD1"/>
    <property type="match status" value="1"/>
</dbReference>
<dbReference type="InterPro" id="IPR039015">
    <property type="entry name" value="ENDOD1"/>
</dbReference>
<evidence type="ECO:0000259" key="3">
    <source>
        <dbReference type="SMART" id="SM00892"/>
    </source>
</evidence>
<dbReference type="PANTHER" id="PTHR21472:SF30">
    <property type="entry name" value="ENDONUCLEASE DOMAIN-CONTAINING 1 PROTEIN-RELATED"/>
    <property type="match status" value="1"/>
</dbReference>
<evidence type="ECO:0008006" key="6">
    <source>
        <dbReference type="Google" id="ProtNLM"/>
    </source>
</evidence>
<dbReference type="SUPFAM" id="SSF54060">
    <property type="entry name" value="His-Me finger endonucleases"/>
    <property type="match status" value="1"/>
</dbReference>
<evidence type="ECO:0000256" key="1">
    <source>
        <dbReference type="SAM" id="SignalP"/>
    </source>
</evidence>
<protein>
    <recommendedName>
        <fullName evidence="6">Endonuclease domain-containing 1 protein-like</fullName>
    </recommendedName>
</protein>
<dbReference type="Gene3D" id="3.40.570.10">
    <property type="entry name" value="Extracellular Endonuclease, subunit A"/>
    <property type="match status" value="1"/>
</dbReference>
<dbReference type="GO" id="GO:0016787">
    <property type="term" value="F:hydrolase activity"/>
    <property type="evidence" value="ECO:0007669"/>
    <property type="project" value="InterPro"/>
</dbReference>
<feature type="domain" description="DNA/RNA non-specific endonuclease/pyrophosphatase/phosphodiesterase" evidence="3">
    <location>
        <begin position="71"/>
        <end position="268"/>
    </location>
</feature>
<feature type="domain" description="ENPP1-3/EXOG-like endonuclease/phosphodiesterase" evidence="2">
    <location>
        <begin position="72"/>
        <end position="269"/>
    </location>
</feature>
<dbReference type="STRING" id="62062.ENSHHUP00000028899"/>
<dbReference type="Proteomes" id="UP000314982">
    <property type="component" value="Unassembled WGS sequence"/>
</dbReference>
<keyword evidence="5" id="KW-1185">Reference proteome</keyword>
<dbReference type="SMART" id="SM00892">
    <property type="entry name" value="Endonuclease_NS"/>
    <property type="match status" value="1"/>
</dbReference>
<sequence length="282" mass="32575">MGFVGGVFLLLTLPALARTKVVNDFKECADSFLRVNNEIVYPTIFTEVDLQTHDRYQKICQMRNSKTNNKHKYEFATLYDTSKKIPVYSAYKFDSTVSTTKTVRNENWYIEPQNPLKNSHTINIMGKYQALLKDYETSGYDKGHLFPVSHAATQETVDATFTLTNAVPQDRCLNEIWWREMELKVRTYYTTKCIKNSVYVVTGASGSVINGELTVPVYLWTAFCCSDITTRQWVSKAHFAKNDNSQIVKEYSVEDLEKKLTICFKTDFSIFQNKIIRCVWLS</sequence>
<dbReference type="InterPro" id="IPR001604">
    <property type="entry name" value="Endo_G_ENPP1-like_dom"/>
</dbReference>
<reference evidence="4" key="3">
    <citation type="submission" date="2025-09" db="UniProtKB">
        <authorList>
            <consortium name="Ensembl"/>
        </authorList>
    </citation>
    <scope>IDENTIFICATION</scope>
</reference>
<dbReference type="Ensembl" id="ENSHHUT00000030105.1">
    <property type="protein sequence ID" value="ENSHHUP00000028899.1"/>
    <property type="gene ID" value="ENSHHUG00000018436.1"/>
</dbReference>
<evidence type="ECO:0000313" key="4">
    <source>
        <dbReference type="Ensembl" id="ENSHHUP00000028899.1"/>
    </source>
</evidence>
<dbReference type="InterPro" id="IPR020821">
    <property type="entry name" value="ENPP1-3/EXOG-like_nuc-like"/>
</dbReference>
<dbReference type="InterPro" id="IPR044925">
    <property type="entry name" value="His-Me_finger_sf"/>
</dbReference>
<reference evidence="4" key="2">
    <citation type="submission" date="2025-08" db="UniProtKB">
        <authorList>
            <consortium name="Ensembl"/>
        </authorList>
    </citation>
    <scope>IDENTIFICATION</scope>
</reference>
<dbReference type="GO" id="GO:0003676">
    <property type="term" value="F:nucleic acid binding"/>
    <property type="evidence" value="ECO:0007669"/>
    <property type="project" value="InterPro"/>
</dbReference>
<dbReference type="SMART" id="SM00477">
    <property type="entry name" value="NUC"/>
    <property type="match status" value="1"/>
</dbReference>
<dbReference type="GeneTree" id="ENSGT01030000234592"/>
<evidence type="ECO:0000259" key="2">
    <source>
        <dbReference type="SMART" id="SM00477"/>
    </source>
</evidence>
<feature type="signal peptide" evidence="1">
    <location>
        <begin position="1"/>
        <end position="19"/>
    </location>
</feature>
<dbReference type="Pfam" id="PF01223">
    <property type="entry name" value="Endonuclease_NS"/>
    <property type="match status" value="1"/>
</dbReference>
<dbReference type="InterPro" id="IPR044929">
    <property type="entry name" value="DNA/RNA_non-sp_Endonuclease_sf"/>
</dbReference>
<feature type="chain" id="PRO_5021285058" description="Endonuclease domain-containing 1 protein-like" evidence="1">
    <location>
        <begin position="20"/>
        <end position="282"/>
    </location>
</feature>